<dbReference type="RefSeq" id="WP_331291599.1">
    <property type="nucleotide sequence ID" value="NZ_MLBR01000012.1"/>
</dbReference>
<reference evidence="1 2" key="1">
    <citation type="journal article" date="2012" name="Genet. Mol. Biol.">
        <title>Analysis of 16S rRNA and mxaF genes revealing insights into Methylobacterium niche-specific plant association.</title>
        <authorList>
            <person name="Dourado M.N."/>
            <person name="Andreote F.D."/>
            <person name="Dini-Andreote F."/>
            <person name="Conti R."/>
            <person name="Araujo J.M."/>
            <person name="Araujo W.L."/>
        </authorList>
    </citation>
    <scope>NUCLEOTIDE SEQUENCE [LARGE SCALE GENOMIC DNA]</scope>
    <source>
        <strain evidence="1 2">TC3-10</strain>
    </source>
</reference>
<organism evidence="1 2">
    <name type="scientific">Methylobacterium oryzae</name>
    <dbReference type="NCBI Taxonomy" id="334852"/>
    <lineage>
        <taxon>Bacteria</taxon>
        <taxon>Pseudomonadati</taxon>
        <taxon>Pseudomonadota</taxon>
        <taxon>Alphaproteobacteria</taxon>
        <taxon>Hyphomicrobiales</taxon>
        <taxon>Methylobacteriaceae</taxon>
        <taxon>Methylobacterium</taxon>
    </lineage>
</organism>
<comment type="caution">
    <text evidence="1">The sequence shown here is derived from an EMBL/GenBank/DDBJ whole genome shotgun (WGS) entry which is preliminary data.</text>
</comment>
<name>A0ABU7TRH5_9HYPH</name>
<gene>
    <name evidence="1" type="ORF">MOTC310_17970</name>
</gene>
<keyword evidence="2" id="KW-1185">Reference proteome</keyword>
<protein>
    <submittedName>
        <fullName evidence="1">Uncharacterized protein</fullName>
    </submittedName>
</protein>
<accession>A0ABU7TRH5</accession>
<evidence type="ECO:0000313" key="2">
    <source>
        <dbReference type="Proteomes" id="UP001355206"/>
    </source>
</evidence>
<evidence type="ECO:0000313" key="1">
    <source>
        <dbReference type="EMBL" id="MEE7492258.1"/>
    </source>
</evidence>
<sequence length="59" mass="6401">MSIAILIAFVAGALCLGILSALIPFGRRDGEELEEALPYEDEFFDVGGPVIDLEPRHLT</sequence>
<dbReference type="EMBL" id="MLCA01000009">
    <property type="protein sequence ID" value="MEE7492258.1"/>
    <property type="molecule type" value="Genomic_DNA"/>
</dbReference>
<proteinExistence type="predicted"/>
<dbReference type="Proteomes" id="UP001355206">
    <property type="component" value="Unassembled WGS sequence"/>
</dbReference>